<keyword evidence="1" id="KW-0479">Metal-binding</keyword>
<dbReference type="GO" id="GO:1990837">
    <property type="term" value="F:sequence-specific double-stranded DNA binding"/>
    <property type="evidence" value="ECO:0007669"/>
    <property type="project" value="TreeGrafter"/>
</dbReference>
<evidence type="ECO:0000256" key="2">
    <source>
        <dbReference type="ARBA" id="ARBA00022771"/>
    </source>
</evidence>
<feature type="region of interest" description="Disordered" evidence="5">
    <location>
        <begin position="1"/>
        <end position="62"/>
    </location>
</feature>
<organism evidence="7 8">
    <name type="scientific">Saponaria officinalis</name>
    <name type="common">Common soapwort</name>
    <name type="synonym">Lychnis saponaria</name>
    <dbReference type="NCBI Taxonomy" id="3572"/>
    <lineage>
        <taxon>Eukaryota</taxon>
        <taxon>Viridiplantae</taxon>
        <taxon>Streptophyta</taxon>
        <taxon>Embryophyta</taxon>
        <taxon>Tracheophyta</taxon>
        <taxon>Spermatophyta</taxon>
        <taxon>Magnoliopsida</taxon>
        <taxon>eudicotyledons</taxon>
        <taxon>Gunneridae</taxon>
        <taxon>Pentapetalae</taxon>
        <taxon>Caryophyllales</taxon>
        <taxon>Caryophyllaceae</taxon>
        <taxon>Caryophylleae</taxon>
        <taxon>Saponaria</taxon>
    </lineage>
</organism>
<feature type="domain" description="BED-type" evidence="6">
    <location>
        <begin position="67"/>
        <end position="119"/>
    </location>
</feature>
<dbReference type="Proteomes" id="UP001443914">
    <property type="component" value="Unassembled WGS sequence"/>
</dbReference>
<dbReference type="PANTHER" id="PTHR34396:SF27">
    <property type="entry name" value="OS08G0208700 PROTEIN"/>
    <property type="match status" value="1"/>
</dbReference>
<dbReference type="PANTHER" id="PTHR34396">
    <property type="entry name" value="OS03G0264950 PROTEIN-RELATED"/>
    <property type="match status" value="1"/>
</dbReference>
<proteinExistence type="predicted"/>
<evidence type="ECO:0000259" key="6">
    <source>
        <dbReference type="PROSITE" id="PS50808"/>
    </source>
</evidence>
<dbReference type="InterPro" id="IPR053031">
    <property type="entry name" value="Cuticle_assoc_protein"/>
</dbReference>
<dbReference type="GO" id="GO:0005634">
    <property type="term" value="C:nucleus"/>
    <property type="evidence" value="ECO:0007669"/>
    <property type="project" value="TreeGrafter"/>
</dbReference>
<gene>
    <name evidence="7" type="ORF">RND81_07G030000</name>
</gene>
<comment type="caution">
    <text evidence="7">The sequence shown here is derived from an EMBL/GenBank/DDBJ whole genome shotgun (WGS) entry which is preliminary data.</text>
</comment>
<dbReference type="GO" id="GO:0008270">
    <property type="term" value="F:zinc ion binding"/>
    <property type="evidence" value="ECO:0007669"/>
    <property type="project" value="UniProtKB-KW"/>
</dbReference>
<feature type="compositionally biased region" description="Basic and acidic residues" evidence="5">
    <location>
        <begin position="27"/>
        <end position="37"/>
    </location>
</feature>
<dbReference type="GO" id="GO:0006357">
    <property type="term" value="P:regulation of transcription by RNA polymerase II"/>
    <property type="evidence" value="ECO:0007669"/>
    <property type="project" value="TreeGrafter"/>
</dbReference>
<dbReference type="AlphaFoldDB" id="A0AAW1JN60"/>
<name>A0AAW1JN60_SAPOF</name>
<dbReference type="PROSITE" id="PS50808">
    <property type="entry name" value="ZF_BED"/>
    <property type="match status" value="1"/>
</dbReference>
<reference evidence="7" key="1">
    <citation type="submission" date="2024-03" db="EMBL/GenBank/DDBJ databases">
        <title>WGS assembly of Saponaria officinalis var. Norfolk2.</title>
        <authorList>
            <person name="Jenkins J."/>
            <person name="Shu S."/>
            <person name="Grimwood J."/>
            <person name="Barry K."/>
            <person name="Goodstein D."/>
            <person name="Schmutz J."/>
            <person name="Leebens-Mack J."/>
            <person name="Osbourn A."/>
        </authorList>
    </citation>
    <scope>NUCLEOTIDE SEQUENCE [LARGE SCALE GENOMIC DNA]</scope>
    <source>
        <strain evidence="7">JIC</strain>
    </source>
</reference>
<evidence type="ECO:0000256" key="5">
    <source>
        <dbReference type="SAM" id="MobiDB-lite"/>
    </source>
</evidence>
<dbReference type="EMBL" id="JBDFQZ010000007">
    <property type="protein sequence ID" value="KAK9705050.1"/>
    <property type="molecule type" value="Genomic_DNA"/>
</dbReference>
<dbReference type="SMART" id="SM00614">
    <property type="entry name" value="ZnF_BED"/>
    <property type="match status" value="1"/>
</dbReference>
<evidence type="ECO:0000313" key="8">
    <source>
        <dbReference type="Proteomes" id="UP001443914"/>
    </source>
</evidence>
<evidence type="ECO:0000256" key="4">
    <source>
        <dbReference type="PROSITE-ProRule" id="PRU00027"/>
    </source>
</evidence>
<keyword evidence="8" id="KW-1185">Reference proteome</keyword>
<feature type="compositionally biased region" description="Polar residues" evidence="5">
    <location>
        <begin position="1"/>
        <end position="11"/>
    </location>
</feature>
<dbReference type="InterPro" id="IPR003656">
    <property type="entry name" value="Znf_BED"/>
</dbReference>
<keyword evidence="3" id="KW-0862">Zinc</keyword>
<accession>A0AAW1JN60</accession>
<protein>
    <recommendedName>
        <fullName evidence="6">BED-type domain-containing protein</fullName>
    </recommendedName>
</protein>
<evidence type="ECO:0000313" key="7">
    <source>
        <dbReference type="EMBL" id="KAK9705050.1"/>
    </source>
</evidence>
<keyword evidence="2 4" id="KW-0863">Zinc-finger</keyword>
<evidence type="ECO:0000256" key="3">
    <source>
        <dbReference type="ARBA" id="ARBA00022833"/>
    </source>
</evidence>
<sequence>MSSSYNDNSQRVVDLDEYTSEANFEEMPNKKMKEDPKGSTNQKRARPPRTPTVSFWSPGQPFVKTRKNRSPYWEHYIQGDVIDTAKCVYCGTVVTCQTKNGTTTLQNHADRCKNMPANIDKK</sequence>
<evidence type="ECO:0000256" key="1">
    <source>
        <dbReference type="ARBA" id="ARBA00022723"/>
    </source>
</evidence>